<evidence type="ECO:0000256" key="4">
    <source>
        <dbReference type="ARBA" id="ARBA00022475"/>
    </source>
</evidence>
<keyword evidence="4" id="KW-1003">Cell membrane</keyword>
<keyword evidence="8 10" id="KW-0472">Membrane</keyword>
<dbReference type="Pfam" id="PF00482">
    <property type="entry name" value="T2SSF"/>
    <property type="match status" value="2"/>
</dbReference>
<dbReference type="InterPro" id="IPR018076">
    <property type="entry name" value="T2SS_GspF_dom"/>
</dbReference>
<evidence type="ECO:0000313" key="13">
    <source>
        <dbReference type="Proteomes" id="UP000248555"/>
    </source>
</evidence>
<dbReference type="GO" id="GO:0015628">
    <property type="term" value="P:protein secretion by the type II secretion system"/>
    <property type="evidence" value="ECO:0007669"/>
    <property type="project" value="TreeGrafter"/>
</dbReference>
<feature type="domain" description="Type II secretion system protein GspF" evidence="11">
    <location>
        <begin position="272"/>
        <end position="393"/>
    </location>
</feature>
<comment type="caution">
    <text evidence="12">The sequence shown here is derived from an EMBL/GenBank/DDBJ whole genome shotgun (WGS) entry which is preliminary data.</text>
</comment>
<keyword evidence="6 9" id="KW-0812">Transmembrane</keyword>
<evidence type="ECO:0000256" key="9">
    <source>
        <dbReference type="RuleBase" id="RU003923"/>
    </source>
</evidence>
<dbReference type="Gene3D" id="1.20.81.30">
    <property type="entry name" value="Type II secretion system (T2SS), domain F"/>
    <property type="match status" value="2"/>
</dbReference>
<dbReference type="InterPro" id="IPR003004">
    <property type="entry name" value="GspF/PilC"/>
</dbReference>
<dbReference type="AlphaFoldDB" id="A0A327YTQ0"/>
<feature type="transmembrane region" description="Helical" evidence="10">
    <location>
        <begin position="221"/>
        <end position="239"/>
    </location>
</feature>
<dbReference type="InterPro" id="IPR042094">
    <property type="entry name" value="T2SS_GspF_sf"/>
</dbReference>
<sequence>MAQFKYEGRDVHGRKQRGVITGISKREAILKLREKGIKVIEINEVPETILNKEITFGKPVKLKDFVIYLRQFSTLLKAGVSVVDSTRILASQTESKALKKALADVEEELRAGNPLSAAAAKHKRIFPTMFVNMIKAGEAGGNMDETLDRLADHFEKVHRTRQKVISVLAYPFIVCIIAITVVIFLLVAVVPTFVQMFVDFGAELPAITKFVLKSSEFMQSYWWFVILAMISVYVLFVLLKKRKETKYYIDYMMLRMPIFGKMLQKAVLARMARTLSSLFSSSVPILQALTIVADVVDNEVIAKVIEQSRDSLERGQSLTEPMKKHWVFPPLVTQMIAIGEETGALDAMLAKVADFYEAEVETATDRLKSLIEPIMIVFLAGIVGTIVTSILVPMFDIFNQIQQ</sequence>
<dbReference type="RefSeq" id="WP_111644628.1">
    <property type="nucleotide sequence ID" value="NZ_QLMH01000003.1"/>
</dbReference>
<name>A0A327YTQ0_9BACL</name>
<comment type="subcellular location">
    <subcellularLocation>
        <location evidence="1">Cell inner membrane</location>
        <topology evidence="1">Multi-pass membrane protein</topology>
    </subcellularLocation>
    <subcellularLocation>
        <location evidence="9">Cell membrane</location>
        <topology evidence="9">Multi-pass membrane protein</topology>
    </subcellularLocation>
</comment>
<evidence type="ECO:0000256" key="7">
    <source>
        <dbReference type="ARBA" id="ARBA00022989"/>
    </source>
</evidence>
<feature type="transmembrane region" description="Helical" evidence="10">
    <location>
        <begin position="167"/>
        <end position="190"/>
    </location>
</feature>
<dbReference type="PANTHER" id="PTHR30012">
    <property type="entry name" value="GENERAL SECRETION PATHWAY PROTEIN"/>
    <property type="match status" value="1"/>
</dbReference>
<evidence type="ECO:0000259" key="11">
    <source>
        <dbReference type="Pfam" id="PF00482"/>
    </source>
</evidence>
<comment type="similarity">
    <text evidence="2 9">Belongs to the GSP F family.</text>
</comment>
<evidence type="ECO:0000256" key="6">
    <source>
        <dbReference type="ARBA" id="ARBA00022692"/>
    </source>
</evidence>
<dbReference type="OrthoDB" id="9805682at2"/>
<evidence type="ECO:0000256" key="3">
    <source>
        <dbReference type="ARBA" id="ARBA00022448"/>
    </source>
</evidence>
<gene>
    <name evidence="12" type="ORF">B0I26_103341</name>
</gene>
<evidence type="ECO:0000313" key="12">
    <source>
        <dbReference type="EMBL" id="RAK21379.1"/>
    </source>
</evidence>
<accession>A0A327YTQ0</accession>
<dbReference type="Proteomes" id="UP000248555">
    <property type="component" value="Unassembled WGS sequence"/>
</dbReference>
<evidence type="ECO:0000256" key="5">
    <source>
        <dbReference type="ARBA" id="ARBA00022519"/>
    </source>
</evidence>
<evidence type="ECO:0000256" key="2">
    <source>
        <dbReference type="ARBA" id="ARBA00005745"/>
    </source>
</evidence>
<feature type="transmembrane region" description="Helical" evidence="10">
    <location>
        <begin position="374"/>
        <end position="395"/>
    </location>
</feature>
<keyword evidence="7 10" id="KW-1133">Transmembrane helix</keyword>
<dbReference type="PANTHER" id="PTHR30012:SF0">
    <property type="entry name" value="TYPE II SECRETION SYSTEM PROTEIN F-RELATED"/>
    <property type="match status" value="1"/>
</dbReference>
<keyword evidence="13" id="KW-1185">Reference proteome</keyword>
<evidence type="ECO:0000256" key="8">
    <source>
        <dbReference type="ARBA" id="ARBA00023136"/>
    </source>
</evidence>
<dbReference type="GO" id="GO:0005886">
    <property type="term" value="C:plasma membrane"/>
    <property type="evidence" value="ECO:0007669"/>
    <property type="project" value="UniProtKB-SubCell"/>
</dbReference>
<dbReference type="EMBL" id="QLMH01000003">
    <property type="protein sequence ID" value="RAK21379.1"/>
    <property type="molecule type" value="Genomic_DNA"/>
</dbReference>
<protein>
    <submittedName>
        <fullName evidence="12">Type IV pilus assembly protein PilC</fullName>
    </submittedName>
</protein>
<reference evidence="12 13" key="1">
    <citation type="submission" date="2018-06" db="EMBL/GenBank/DDBJ databases">
        <title>Genomic Encyclopedia of Type Strains, Phase III (KMG-III): the genomes of soil and plant-associated and newly described type strains.</title>
        <authorList>
            <person name="Whitman W."/>
        </authorList>
    </citation>
    <scope>NUCLEOTIDE SEQUENCE [LARGE SCALE GENOMIC DNA]</scope>
    <source>
        <strain evidence="12 13">CGMCC 1.8979</strain>
    </source>
</reference>
<keyword evidence="5" id="KW-0997">Cell inner membrane</keyword>
<evidence type="ECO:0000256" key="1">
    <source>
        <dbReference type="ARBA" id="ARBA00004429"/>
    </source>
</evidence>
<evidence type="ECO:0000256" key="10">
    <source>
        <dbReference type="SAM" id="Phobius"/>
    </source>
</evidence>
<proteinExistence type="inferred from homology"/>
<keyword evidence="3 9" id="KW-0813">Transport</keyword>
<dbReference type="InterPro" id="IPR001992">
    <property type="entry name" value="T2SS_GspF/T4SS_PilC_CS"/>
</dbReference>
<feature type="domain" description="Type II secretion system protein GspF" evidence="11">
    <location>
        <begin position="68"/>
        <end position="191"/>
    </location>
</feature>
<organism evidence="12 13">
    <name type="scientific">Paranoxybacillus vitaminiphilus</name>
    <dbReference type="NCBI Taxonomy" id="581036"/>
    <lineage>
        <taxon>Bacteria</taxon>
        <taxon>Bacillati</taxon>
        <taxon>Bacillota</taxon>
        <taxon>Bacilli</taxon>
        <taxon>Bacillales</taxon>
        <taxon>Anoxybacillaceae</taxon>
        <taxon>Paranoxybacillus</taxon>
    </lineage>
</organism>
<dbReference type="PROSITE" id="PS00874">
    <property type="entry name" value="T2SP_F"/>
    <property type="match status" value="1"/>
</dbReference>
<dbReference type="PRINTS" id="PR00812">
    <property type="entry name" value="BCTERIALGSPF"/>
</dbReference>
<dbReference type="FunFam" id="1.20.81.30:FF:000001">
    <property type="entry name" value="Type II secretion system protein F"/>
    <property type="match status" value="2"/>
</dbReference>